<evidence type="ECO:0000313" key="2">
    <source>
        <dbReference type="Proteomes" id="UP000029481"/>
    </source>
</evidence>
<protein>
    <submittedName>
        <fullName evidence="1">Uncharacterized protein</fullName>
    </submittedName>
</protein>
<keyword evidence="2" id="KW-1185">Reference proteome</keyword>
<proteinExistence type="predicted"/>
<accession>A0A089PUC7</accession>
<reference evidence="1 2" key="1">
    <citation type="submission" date="2014-09" db="EMBL/GenBank/DDBJ databases">
        <title>Cedecea neteri SSMD04 Genome Sequencing.</title>
        <authorList>
            <person name="Tan J.-Y."/>
        </authorList>
    </citation>
    <scope>NUCLEOTIDE SEQUENCE [LARGE SCALE GENOMIC DNA]</scope>
    <source>
        <strain evidence="1 2">SSMD04</strain>
    </source>
</reference>
<dbReference type="OrthoDB" id="6630820at2"/>
<dbReference type="AlphaFoldDB" id="A0A089PUC7"/>
<sequence length="117" mass="12769">MTKKWGSAAAVLLLAGGVIVLSGFNSSVPPFVSTAQDRLESYLSYSFGPQRCSNNKQQNGEWSISCATEDGSRQFVYSVDDTSDKAYGFTLTALNEMARNTENVDLLTFLDIKTPVK</sequence>
<dbReference type="KEGG" id="cnt:JT31_02980"/>
<gene>
    <name evidence="1" type="ORF">JT31_02980</name>
</gene>
<evidence type="ECO:0000313" key="1">
    <source>
        <dbReference type="EMBL" id="AIR03613.1"/>
    </source>
</evidence>
<dbReference type="Proteomes" id="UP000029481">
    <property type="component" value="Chromosome"/>
</dbReference>
<organism evidence="1 2">
    <name type="scientific">Cedecea neteri</name>
    <dbReference type="NCBI Taxonomy" id="158822"/>
    <lineage>
        <taxon>Bacteria</taxon>
        <taxon>Pseudomonadati</taxon>
        <taxon>Pseudomonadota</taxon>
        <taxon>Gammaproteobacteria</taxon>
        <taxon>Enterobacterales</taxon>
        <taxon>Enterobacteriaceae</taxon>
        <taxon>Cedecea</taxon>
    </lineage>
</organism>
<dbReference type="EMBL" id="CP009451">
    <property type="protein sequence ID" value="AIR03613.1"/>
    <property type="molecule type" value="Genomic_DNA"/>
</dbReference>
<dbReference type="RefSeq" id="WP_038473105.1">
    <property type="nucleotide sequence ID" value="NZ_CP009451.1"/>
</dbReference>
<name>A0A089PUC7_9ENTR</name>